<sequence length="375" mass="41848">MANATEGLKNFSTFCSKGCHRLTTNSSSSLDLFSFQPFSFPALYGMTAICALLFIVGVAGNTVTILIISRFKGMRTTTNLYLFSVALSDIFIFLCMPVDLYKMWRYRPWSFGDLLCKFTQFLSEACTYSTILHITALSVERYLAVCFPLRAKVIITRTRIKILILILWTLALSSAGPVFVLVGVEYENGTDPADTSECKCTSYAVTSGLLNTMIWVSSLYFFVPVCCLSILYSLIGRKLWKRKKNYRDKSNTQTVKMLAVIVLAFVLCWLPFHVGRTLLSLSSGTAEMYQIAQYFSLVSCVLFYLSAAINPILYNIMSAKFRGAACETLGFRSALPRSHVGSREEGRGGPGVPRTATLPLQLLEQHEGMTEIRRG</sequence>
<keyword evidence="11 15" id="KW-0807">Transducer</keyword>
<feature type="domain" description="G-protein coupled receptors family 1 profile" evidence="17">
    <location>
        <begin position="60"/>
        <end position="314"/>
    </location>
</feature>
<evidence type="ECO:0000256" key="3">
    <source>
        <dbReference type="ARBA" id="ARBA00022475"/>
    </source>
</evidence>
<comment type="subcellular location">
    <subcellularLocation>
        <location evidence="1">Cell membrane</location>
        <topology evidence="1">Multi-pass membrane protein</topology>
    </subcellularLocation>
</comment>
<feature type="transmembrane region" description="Helical" evidence="16">
    <location>
        <begin position="42"/>
        <end position="68"/>
    </location>
</feature>
<dbReference type="PRINTS" id="PR01417">
    <property type="entry name" value="GHSRECEPTOR"/>
</dbReference>
<dbReference type="KEGG" id="gsh:117349795"/>
<evidence type="ECO:0000256" key="7">
    <source>
        <dbReference type="ARBA" id="ARBA00023136"/>
    </source>
</evidence>
<dbReference type="FunFam" id="1.20.1070.10:FF:000125">
    <property type="entry name" value="growth hormone secretagogue receptor type 1"/>
    <property type="match status" value="1"/>
</dbReference>
<feature type="transmembrane region" description="Helical" evidence="16">
    <location>
        <begin position="121"/>
        <end position="139"/>
    </location>
</feature>
<keyword evidence="5 16" id="KW-1133">Transmembrane helix</keyword>
<keyword evidence="18" id="KW-1185">Reference proteome</keyword>
<evidence type="ECO:0000256" key="2">
    <source>
        <dbReference type="ARBA" id="ARBA00018726"/>
    </source>
</evidence>
<dbReference type="PRINTS" id="PR00237">
    <property type="entry name" value="GPCRRHODOPSN"/>
</dbReference>
<keyword evidence="6 15" id="KW-0297">G-protein coupled receptor</keyword>
<keyword evidence="4 15" id="KW-0812">Transmembrane</keyword>
<proteinExistence type="inferred from homology"/>
<dbReference type="PROSITE" id="PS00237">
    <property type="entry name" value="G_PROTEIN_RECEP_F1_1"/>
    <property type="match status" value="1"/>
</dbReference>
<dbReference type="AlphaFoldDB" id="A0A6P8PDS2"/>
<name>A0A6P8PDS2_GEOSA</name>
<dbReference type="InterPro" id="IPR017452">
    <property type="entry name" value="GPCR_Rhodpsn_7TM"/>
</dbReference>
<keyword evidence="10" id="KW-0325">Glycoprotein</keyword>
<evidence type="ECO:0000256" key="11">
    <source>
        <dbReference type="ARBA" id="ARBA00023224"/>
    </source>
</evidence>
<feature type="transmembrane region" description="Helical" evidence="16">
    <location>
        <begin position="80"/>
        <end position="101"/>
    </location>
</feature>
<dbReference type="InterPro" id="IPR003905">
    <property type="entry name" value="GHS-R/MTLR"/>
</dbReference>
<protein>
    <recommendedName>
        <fullName evidence="2">Growth hormone secretagogue receptor type 1</fullName>
    </recommendedName>
    <alternativeName>
        <fullName evidence="13">GH-releasing peptide receptor</fullName>
    </alternativeName>
    <alternativeName>
        <fullName evidence="12">Ghrelin receptor</fullName>
    </alternativeName>
</protein>
<dbReference type="GeneID" id="117349795"/>
<keyword evidence="7 16" id="KW-0472">Membrane</keyword>
<dbReference type="PANTHER" id="PTHR24243:SF7">
    <property type="entry name" value="GROWTH HORMONE SECRETAGOGUE RECEPTOR TYPE 1"/>
    <property type="match status" value="1"/>
</dbReference>
<dbReference type="InParanoid" id="A0A6P8PDS2"/>
<evidence type="ECO:0000256" key="15">
    <source>
        <dbReference type="RuleBase" id="RU000688"/>
    </source>
</evidence>
<comment type="similarity">
    <text evidence="15">Belongs to the G-protein coupled receptor 1 family.</text>
</comment>
<organism evidence="18 19">
    <name type="scientific">Geotrypetes seraphini</name>
    <name type="common">Gaboon caecilian</name>
    <name type="synonym">Caecilia seraphini</name>
    <dbReference type="NCBI Taxonomy" id="260995"/>
    <lineage>
        <taxon>Eukaryota</taxon>
        <taxon>Metazoa</taxon>
        <taxon>Chordata</taxon>
        <taxon>Craniata</taxon>
        <taxon>Vertebrata</taxon>
        <taxon>Euteleostomi</taxon>
        <taxon>Amphibia</taxon>
        <taxon>Gymnophiona</taxon>
        <taxon>Geotrypetes</taxon>
    </lineage>
</organism>
<evidence type="ECO:0000259" key="17">
    <source>
        <dbReference type="PROSITE" id="PS50262"/>
    </source>
</evidence>
<dbReference type="RefSeq" id="XP_033779280.1">
    <property type="nucleotide sequence ID" value="XM_033923389.1"/>
</dbReference>
<evidence type="ECO:0000256" key="4">
    <source>
        <dbReference type="ARBA" id="ARBA00022692"/>
    </source>
</evidence>
<reference evidence="19" key="1">
    <citation type="submission" date="2025-08" db="UniProtKB">
        <authorList>
            <consortium name="RefSeq"/>
        </authorList>
    </citation>
    <scope>IDENTIFICATION</scope>
</reference>
<evidence type="ECO:0000256" key="8">
    <source>
        <dbReference type="ARBA" id="ARBA00023157"/>
    </source>
</evidence>
<evidence type="ECO:0000256" key="9">
    <source>
        <dbReference type="ARBA" id="ARBA00023170"/>
    </source>
</evidence>
<evidence type="ECO:0000313" key="18">
    <source>
        <dbReference type="Proteomes" id="UP000515159"/>
    </source>
</evidence>
<feature type="transmembrane region" description="Helical" evidence="16">
    <location>
        <begin position="160"/>
        <end position="182"/>
    </location>
</feature>
<dbReference type="Gene3D" id="1.20.1070.10">
    <property type="entry name" value="Rhodopsin 7-helix transmembrane proteins"/>
    <property type="match status" value="1"/>
</dbReference>
<feature type="transmembrane region" description="Helical" evidence="16">
    <location>
        <begin position="213"/>
        <end position="235"/>
    </location>
</feature>
<evidence type="ECO:0000256" key="14">
    <source>
        <dbReference type="ARBA" id="ARBA00056988"/>
    </source>
</evidence>
<dbReference type="Proteomes" id="UP000515159">
    <property type="component" value="Chromosome 16"/>
</dbReference>
<evidence type="ECO:0000313" key="19">
    <source>
        <dbReference type="RefSeq" id="XP_033779280.1"/>
    </source>
</evidence>
<dbReference type="Pfam" id="PF00001">
    <property type="entry name" value="7tm_1"/>
    <property type="match status" value="1"/>
</dbReference>
<comment type="function">
    <text evidence="14">Receptor for ghrelin, coupled to G-alpha-11 proteins. Stimulates growth hormone secretion. Also binds other growth hormone releasing peptides (GHRP) (e.g. Met-enkephalin and GHRP-6) as well as non-peptide, low molecular weight secretagogues (e.g. L-692,429, MK-0677, adenosine).</text>
</comment>
<dbReference type="GO" id="GO:0005886">
    <property type="term" value="C:plasma membrane"/>
    <property type="evidence" value="ECO:0007669"/>
    <property type="project" value="UniProtKB-SubCell"/>
</dbReference>
<accession>A0A6P8PDS2</accession>
<dbReference type="SUPFAM" id="SSF81321">
    <property type="entry name" value="Family A G protein-coupled receptor-like"/>
    <property type="match status" value="1"/>
</dbReference>
<feature type="transmembrane region" description="Helical" evidence="16">
    <location>
        <begin position="255"/>
        <end position="274"/>
    </location>
</feature>
<evidence type="ECO:0000256" key="5">
    <source>
        <dbReference type="ARBA" id="ARBA00022989"/>
    </source>
</evidence>
<dbReference type="PANTHER" id="PTHR24243">
    <property type="entry name" value="G-PROTEIN COUPLED RECEPTOR"/>
    <property type="match status" value="1"/>
</dbReference>
<dbReference type="PROSITE" id="PS50262">
    <property type="entry name" value="G_PROTEIN_RECEP_F1_2"/>
    <property type="match status" value="1"/>
</dbReference>
<dbReference type="InterPro" id="IPR000276">
    <property type="entry name" value="GPCR_Rhodpsn"/>
</dbReference>
<feature type="transmembrane region" description="Helical" evidence="16">
    <location>
        <begin position="294"/>
        <end position="314"/>
    </location>
</feature>
<dbReference type="GO" id="GO:0009755">
    <property type="term" value="P:hormone-mediated signaling pathway"/>
    <property type="evidence" value="ECO:0007669"/>
    <property type="project" value="TreeGrafter"/>
</dbReference>
<dbReference type="GO" id="GO:0001616">
    <property type="term" value="F:growth hormone secretagogue receptor activity"/>
    <property type="evidence" value="ECO:0007669"/>
    <property type="project" value="TreeGrafter"/>
</dbReference>
<evidence type="ECO:0000256" key="10">
    <source>
        <dbReference type="ARBA" id="ARBA00023180"/>
    </source>
</evidence>
<evidence type="ECO:0000256" key="6">
    <source>
        <dbReference type="ARBA" id="ARBA00023040"/>
    </source>
</evidence>
<keyword evidence="3" id="KW-1003">Cell membrane</keyword>
<evidence type="ECO:0000256" key="16">
    <source>
        <dbReference type="SAM" id="Phobius"/>
    </source>
</evidence>
<evidence type="ECO:0000256" key="12">
    <source>
        <dbReference type="ARBA" id="ARBA00032291"/>
    </source>
</evidence>
<evidence type="ECO:0000256" key="13">
    <source>
        <dbReference type="ARBA" id="ARBA00033151"/>
    </source>
</evidence>
<dbReference type="OrthoDB" id="5962705at2759"/>
<gene>
    <name evidence="19" type="primary">LOC117349795</name>
</gene>
<evidence type="ECO:0000256" key="1">
    <source>
        <dbReference type="ARBA" id="ARBA00004651"/>
    </source>
</evidence>
<keyword evidence="9 15" id="KW-0675">Receptor</keyword>
<keyword evidence="8" id="KW-1015">Disulfide bond</keyword>